<dbReference type="InterPro" id="IPR019734">
    <property type="entry name" value="TPR_rpt"/>
</dbReference>
<name>A0A0X3V5B6_9ACTN</name>
<feature type="domain" description="GGDEF" evidence="1">
    <location>
        <begin position="35"/>
        <end position="167"/>
    </location>
</feature>
<dbReference type="SUPFAM" id="SSF52540">
    <property type="entry name" value="P-loop containing nucleoside triphosphate hydrolases"/>
    <property type="match status" value="1"/>
</dbReference>
<dbReference type="PROSITE" id="PS50887">
    <property type="entry name" value="GGDEF"/>
    <property type="match status" value="1"/>
</dbReference>
<dbReference type="Gene3D" id="3.30.70.270">
    <property type="match status" value="1"/>
</dbReference>
<dbReference type="PANTHER" id="PTHR47691:SF3">
    <property type="entry name" value="HTH-TYPE TRANSCRIPTIONAL REGULATOR RV0890C-RELATED"/>
    <property type="match status" value="1"/>
</dbReference>
<proteinExistence type="predicted"/>
<dbReference type="AlphaFoldDB" id="A0A0X3V5B6"/>
<dbReference type="InterPro" id="IPR029787">
    <property type="entry name" value="Nucleotide_cyclase"/>
</dbReference>
<keyword evidence="3" id="KW-1185">Reference proteome</keyword>
<dbReference type="Pfam" id="PF00990">
    <property type="entry name" value="GGDEF"/>
    <property type="match status" value="1"/>
</dbReference>
<dbReference type="EMBL" id="LLZH01000037">
    <property type="protein sequence ID" value="KUL39983.1"/>
    <property type="molecule type" value="Genomic_DNA"/>
</dbReference>
<organism evidence="2 3">
    <name type="scientific">Actinoplanes awajinensis subsp. mycoplanecinus</name>
    <dbReference type="NCBI Taxonomy" id="135947"/>
    <lineage>
        <taxon>Bacteria</taxon>
        <taxon>Bacillati</taxon>
        <taxon>Actinomycetota</taxon>
        <taxon>Actinomycetes</taxon>
        <taxon>Micromonosporales</taxon>
        <taxon>Micromonosporaceae</taxon>
        <taxon>Actinoplanes</taxon>
    </lineage>
</organism>
<dbReference type="Pfam" id="PF25872">
    <property type="entry name" value="HTH_77"/>
    <property type="match status" value="1"/>
</dbReference>
<dbReference type="InterPro" id="IPR027417">
    <property type="entry name" value="P-loop_NTPase"/>
</dbReference>
<gene>
    <name evidence="2" type="ORF">ADL15_07995</name>
</gene>
<dbReference type="PRINTS" id="PR00364">
    <property type="entry name" value="DISEASERSIST"/>
</dbReference>
<dbReference type="Proteomes" id="UP000053244">
    <property type="component" value="Unassembled WGS sequence"/>
</dbReference>
<evidence type="ECO:0000259" key="1">
    <source>
        <dbReference type="PROSITE" id="PS50887"/>
    </source>
</evidence>
<sequence>MGGILTLDPVTGTAGRAELNGRLAGALRSAAATGRHCSLFLFDVDHFKTVNDVYGHQRGDEVLREIAERAVSAVAETGTVFRYGGDEFVVLLPDTTAAGALRLALRLSSAIRETAYGAEPPLHLSVSLGVATFPEHADSASTLLGAADRRNYLAKRRGRGGVVADDAETPADGGSSRLWERDAALAATHEFLTGLAAHHRGALRITGQPGAGHTRFLAEVARLGRLRGFGTAAGADGPVLLLADLDTDPEMLLRDWPADRAVGIAYATTGPPARLPVPELGVARLDPWSPATVHIWLRAALAGEPSPALVTEVVRRSGGLPAAAVTALDRLRERVEVIPDGSGGWTLTPAGAGAPRRRLRLPAELTALIGRQPERRRVTHLLGENRLVTLAGPGGIGKTRLSAAVARDVAGGYPDGVVFVPFADTTDTDEAIRALAAALQAEDVPGIDPADALAEVLADAELLLVADNLEQVPGLALTLARLLAEAPGLRILATSREPLGLYGEQVYRVPPLPAADAEALFVQRARAVDGDFAPSAGELADVVALCARMDGLPLAIELVAARVGSYPPARLRTLLDQHLDVPGGPGPRDRPERQQTLRGAIEWSHALLDADERRIFTGLAVFAGGCTEEAADAVLPGAAAGLARLVDKSLLTVETGAGRFRMLETIRTYAKELLAGTAADLAPVRRRHAAYFADLAALAADGMTGSDQQTWAERLDLDYANLRDAVSGALDAGDTATAARICRGLWRYWRNGNHIAEGRIWLDRLLAAPGDLDDVTQAGLLYPAAVLAATQDDNPSAAALGTRCLTLAVSGGDRPTEAQARNILGVAALRSGEYAAAADHFRFGLDVCRELDQPAGVAIALGNLAKLALRQGEIGAAAGHIDQCLELERAAGNSRGVLLGLECRTDIRLAQGDAAGAREAAGEALGLSRELGDLFGEAMAQHQLGLAAHADGATAEAARLLRVGLTLRHELGDREDLANSFDALASVLVAGEPARALRLVSAAGELRRRSRLTDPAEAQARRAAVCAAGRAELGERGFAAAWRAGAAMSLDEAVADAT</sequence>
<dbReference type="SMART" id="SM00028">
    <property type="entry name" value="TPR"/>
    <property type="match status" value="2"/>
</dbReference>
<dbReference type="RefSeq" id="WP_067686395.1">
    <property type="nucleotide sequence ID" value="NZ_LLZH01000037.1"/>
</dbReference>
<evidence type="ECO:0000313" key="2">
    <source>
        <dbReference type="EMBL" id="KUL39983.1"/>
    </source>
</evidence>
<comment type="caution">
    <text evidence="2">The sequence shown here is derived from an EMBL/GenBank/DDBJ whole genome shotgun (WGS) entry which is preliminary data.</text>
</comment>
<evidence type="ECO:0000313" key="3">
    <source>
        <dbReference type="Proteomes" id="UP000053244"/>
    </source>
</evidence>
<dbReference type="SUPFAM" id="SSF48452">
    <property type="entry name" value="TPR-like"/>
    <property type="match status" value="1"/>
</dbReference>
<dbReference type="InterPro" id="IPR043128">
    <property type="entry name" value="Rev_trsase/Diguanyl_cyclase"/>
</dbReference>
<reference evidence="2 3" key="1">
    <citation type="submission" date="2015-10" db="EMBL/GenBank/DDBJ databases">
        <authorList>
            <person name="Gilbert D.G."/>
        </authorList>
    </citation>
    <scope>NUCLEOTIDE SEQUENCE [LARGE SCALE GENOMIC DNA]</scope>
    <source>
        <strain evidence="2 3">NRRL B-16712</strain>
    </source>
</reference>
<dbReference type="CDD" id="cd01949">
    <property type="entry name" value="GGDEF"/>
    <property type="match status" value="1"/>
</dbReference>
<dbReference type="InterPro" id="IPR000160">
    <property type="entry name" value="GGDEF_dom"/>
</dbReference>
<accession>A0A0X3V5B6</accession>
<dbReference type="NCBIfam" id="TIGR00254">
    <property type="entry name" value="GGDEF"/>
    <property type="match status" value="1"/>
</dbReference>
<dbReference type="InterPro" id="IPR011990">
    <property type="entry name" value="TPR-like_helical_dom_sf"/>
</dbReference>
<dbReference type="Pfam" id="PF13481">
    <property type="entry name" value="AAA_25"/>
    <property type="match status" value="1"/>
</dbReference>
<dbReference type="Gene3D" id="1.25.40.10">
    <property type="entry name" value="Tetratricopeptide repeat domain"/>
    <property type="match status" value="2"/>
</dbReference>
<dbReference type="Gene3D" id="3.40.50.300">
    <property type="entry name" value="P-loop containing nucleotide triphosphate hydrolases"/>
    <property type="match status" value="1"/>
</dbReference>
<dbReference type="InterPro" id="IPR058852">
    <property type="entry name" value="HTH_77"/>
</dbReference>
<dbReference type="GO" id="GO:0043531">
    <property type="term" value="F:ADP binding"/>
    <property type="evidence" value="ECO:0007669"/>
    <property type="project" value="InterPro"/>
</dbReference>
<dbReference type="SUPFAM" id="SSF55073">
    <property type="entry name" value="Nucleotide cyclase"/>
    <property type="match status" value="1"/>
</dbReference>
<protein>
    <recommendedName>
        <fullName evidence="1">GGDEF domain-containing protein</fullName>
    </recommendedName>
</protein>
<dbReference type="SMART" id="SM00267">
    <property type="entry name" value="GGDEF"/>
    <property type="match status" value="1"/>
</dbReference>
<dbReference type="PANTHER" id="PTHR47691">
    <property type="entry name" value="REGULATOR-RELATED"/>
    <property type="match status" value="1"/>
</dbReference>